<evidence type="ECO:0000256" key="12">
    <source>
        <dbReference type="PIRNR" id="PIRNR002764"/>
    </source>
</evidence>
<feature type="transmembrane region" description="Helical" evidence="13">
    <location>
        <begin position="51"/>
        <end position="72"/>
    </location>
</feature>
<evidence type="ECO:0000256" key="9">
    <source>
        <dbReference type="ARBA" id="ARBA00022748"/>
    </source>
</evidence>
<keyword evidence="8 13" id="KW-0812">Transmembrane</keyword>
<dbReference type="AlphaFoldDB" id="A0A420WRD1"/>
<evidence type="ECO:0000256" key="3">
    <source>
        <dbReference type="ARBA" id="ARBA00010544"/>
    </source>
</evidence>
<dbReference type="GO" id="GO:0005886">
    <property type="term" value="C:plasma membrane"/>
    <property type="evidence" value="ECO:0007669"/>
    <property type="project" value="UniProtKB-SubCell"/>
</dbReference>
<dbReference type="PIRSF" id="PIRSF002764">
    <property type="entry name" value="CcmB"/>
    <property type="match status" value="1"/>
</dbReference>
<name>A0A420WRD1_9PROT</name>
<dbReference type="OrthoDB" id="9812915at2"/>
<feature type="transmembrane region" description="Helical" evidence="13">
    <location>
        <begin position="198"/>
        <end position="221"/>
    </location>
</feature>
<comment type="function">
    <text evidence="1 12">Required for the export of heme to the periplasm for the biogenesis of c-type cytochromes.</text>
</comment>
<comment type="caution">
    <text evidence="14">The sequence shown here is derived from an EMBL/GenBank/DDBJ whole genome shotgun (WGS) entry which is preliminary data.</text>
</comment>
<dbReference type="Proteomes" id="UP000277424">
    <property type="component" value="Unassembled WGS sequence"/>
</dbReference>
<evidence type="ECO:0000256" key="5">
    <source>
        <dbReference type="ARBA" id="ARBA00022448"/>
    </source>
</evidence>
<feature type="transmembrane region" description="Helical" evidence="13">
    <location>
        <begin position="135"/>
        <end position="158"/>
    </location>
</feature>
<evidence type="ECO:0000256" key="4">
    <source>
        <dbReference type="ARBA" id="ARBA00016452"/>
    </source>
</evidence>
<dbReference type="PANTHER" id="PTHR30070:SF1">
    <property type="entry name" value="CYTOCHROME C BIOGENESIS B-RELATED"/>
    <property type="match status" value="1"/>
</dbReference>
<evidence type="ECO:0000256" key="10">
    <source>
        <dbReference type="ARBA" id="ARBA00022989"/>
    </source>
</evidence>
<dbReference type="RefSeq" id="WP_121218580.1">
    <property type="nucleotide sequence ID" value="NZ_RBIG01000001.1"/>
</dbReference>
<proteinExistence type="inferred from homology"/>
<dbReference type="GO" id="GO:0017004">
    <property type="term" value="P:cytochrome complex assembly"/>
    <property type="evidence" value="ECO:0007669"/>
    <property type="project" value="UniProtKB-KW"/>
</dbReference>
<comment type="subcellular location">
    <subcellularLocation>
        <location evidence="2">Cell inner membrane</location>
        <topology evidence="2">Multi-pass membrane protein</topology>
    </subcellularLocation>
</comment>
<evidence type="ECO:0000256" key="2">
    <source>
        <dbReference type="ARBA" id="ARBA00004429"/>
    </source>
</evidence>
<dbReference type="GO" id="GO:1903607">
    <property type="term" value="P:cytochrome c biosynthetic process"/>
    <property type="evidence" value="ECO:0007669"/>
    <property type="project" value="TreeGrafter"/>
</dbReference>
<gene>
    <name evidence="14" type="ORF">BCL74_1393</name>
</gene>
<dbReference type="InterPro" id="IPR003544">
    <property type="entry name" value="Cyt_c_biogenesis_CcmB"/>
</dbReference>
<evidence type="ECO:0000256" key="1">
    <source>
        <dbReference type="ARBA" id="ARBA00002442"/>
    </source>
</evidence>
<evidence type="ECO:0000313" key="14">
    <source>
        <dbReference type="EMBL" id="RKQ73604.1"/>
    </source>
</evidence>
<evidence type="ECO:0000256" key="6">
    <source>
        <dbReference type="ARBA" id="ARBA00022475"/>
    </source>
</evidence>
<keyword evidence="9 12" id="KW-0201">Cytochrome c-type biogenesis</keyword>
<protein>
    <recommendedName>
        <fullName evidence="4 12">Heme exporter protein B</fullName>
    </recommendedName>
</protein>
<keyword evidence="11 12" id="KW-0472">Membrane</keyword>
<dbReference type="PANTHER" id="PTHR30070">
    <property type="entry name" value="HEME EXPORTER PROTEIN B"/>
    <property type="match status" value="1"/>
</dbReference>
<keyword evidence="5 12" id="KW-0813">Transport</keyword>
<reference evidence="14 15" key="1">
    <citation type="submission" date="2018-10" db="EMBL/GenBank/DDBJ databases">
        <title>Comparative analysis of microorganisms from saline springs in Andes Mountain Range, Colombia.</title>
        <authorList>
            <person name="Rubin E."/>
        </authorList>
    </citation>
    <scope>NUCLEOTIDE SEQUENCE [LARGE SCALE GENOMIC DNA]</scope>
    <source>
        <strain evidence="14 15">USBA 36</strain>
    </source>
</reference>
<evidence type="ECO:0000313" key="15">
    <source>
        <dbReference type="Proteomes" id="UP000277424"/>
    </source>
</evidence>
<evidence type="ECO:0000256" key="7">
    <source>
        <dbReference type="ARBA" id="ARBA00022519"/>
    </source>
</evidence>
<feature type="transmembrane region" description="Helical" evidence="13">
    <location>
        <begin position="84"/>
        <end position="105"/>
    </location>
</feature>
<feature type="transmembrane region" description="Helical" evidence="13">
    <location>
        <begin position="24"/>
        <end position="44"/>
    </location>
</feature>
<evidence type="ECO:0000256" key="11">
    <source>
        <dbReference type="ARBA" id="ARBA00023136"/>
    </source>
</evidence>
<organism evidence="14 15">
    <name type="scientific">Oceanibaculum indicum</name>
    <dbReference type="NCBI Taxonomy" id="526216"/>
    <lineage>
        <taxon>Bacteria</taxon>
        <taxon>Pseudomonadati</taxon>
        <taxon>Pseudomonadota</taxon>
        <taxon>Alphaproteobacteria</taxon>
        <taxon>Rhodospirillales</taxon>
        <taxon>Oceanibaculaceae</taxon>
        <taxon>Oceanibaculum</taxon>
    </lineage>
</organism>
<keyword evidence="7 12" id="KW-0997">Cell inner membrane</keyword>
<dbReference type="EMBL" id="RBIG01000001">
    <property type="protein sequence ID" value="RKQ73604.1"/>
    <property type="molecule type" value="Genomic_DNA"/>
</dbReference>
<feature type="transmembrane region" description="Helical" evidence="13">
    <location>
        <begin position="165"/>
        <end position="186"/>
    </location>
</feature>
<keyword evidence="10 13" id="KW-1133">Transmembrane helix</keyword>
<evidence type="ECO:0000256" key="8">
    <source>
        <dbReference type="ARBA" id="ARBA00022692"/>
    </source>
</evidence>
<sequence length="226" mass="22952">MSVLGLGGFGAVLGRDLRLAGRQGSDVLLVVGFFVLGAVLFPFAVGPDAKVLARIAGGVIWVMALLAAMLSLDRLFQADYEDGSLELLVLSPLPLGFLVLAKCLAHWLTTGLPLLLAAPVLAILLNLPLDGFAALVAAMALGTPTLSLLGAVGAAVSLGARRSGVLVSLLVLPLTVPVLIFGVAAVDAAVGGYPTAPHLMLLAALFLAALPLCPWAASAALRHAVE</sequence>
<dbReference type="GO" id="GO:0015232">
    <property type="term" value="F:heme transmembrane transporter activity"/>
    <property type="evidence" value="ECO:0007669"/>
    <property type="project" value="InterPro"/>
</dbReference>
<dbReference type="InterPro" id="IPR026031">
    <property type="entry name" value="Cyt_c_CcmB_bac"/>
</dbReference>
<dbReference type="Pfam" id="PF03379">
    <property type="entry name" value="CcmB"/>
    <property type="match status" value="1"/>
</dbReference>
<dbReference type="NCBIfam" id="TIGR01190">
    <property type="entry name" value="ccmB"/>
    <property type="match status" value="1"/>
</dbReference>
<keyword evidence="6 12" id="KW-1003">Cell membrane</keyword>
<dbReference type="PRINTS" id="PR01414">
    <property type="entry name" value="CCMBBIOGNSIS"/>
</dbReference>
<accession>A0A420WRD1</accession>
<feature type="transmembrane region" description="Helical" evidence="13">
    <location>
        <begin position="112"/>
        <end position="129"/>
    </location>
</feature>
<comment type="similarity">
    <text evidence="3 12">Belongs to the CcmB/CycW/HelB family.</text>
</comment>
<evidence type="ECO:0000256" key="13">
    <source>
        <dbReference type="SAM" id="Phobius"/>
    </source>
</evidence>